<name>A0ABS7P7Y9_9NOCA</name>
<dbReference type="EMBL" id="JABUBU010000025">
    <property type="protein sequence ID" value="MBY6368435.1"/>
    <property type="molecule type" value="Genomic_DNA"/>
</dbReference>
<evidence type="ECO:0000256" key="1">
    <source>
        <dbReference type="SAM" id="MobiDB-lite"/>
    </source>
</evidence>
<sequence length="118" mass="13530">MEPVATRRRTQPPPPHVVFNDLTNPGRPTRRPWLHLLADEVAPRVLVSEHASVVVWSSIWLARPDAKVRFELASAESGTDLRFTLLPDPPIPDDDEIRTMRKRLGWLINGQLRYTYGQ</sequence>
<dbReference type="SUPFAM" id="SSF55961">
    <property type="entry name" value="Bet v1-like"/>
    <property type="match status" value="1"/>
</dbReference>
<dbReference type="RefSeq" id="WP_222685938.1">
    <property type="nucleotide sequence ID" value="NZ_JABUBT010000056.1"/>
</dbReference>
<dbReference type="Proteomes" id="UP000825228">
    <property type="component" value="Unassembled WGS sequence"/>
</dbReference>
<protein>
    <submittedName>
        <fullName evidence="2">Uncharacterized protein</fullName>
    </submittedName>
</protein>
<feature type="compositionally biased region" description="Basic residues" evidence="1">
    <location>
        <begin position="1"/>
        <end position="10"/>
    </location>
</feature>
<gene>
    <name evidence="2" type="ORF">HQ603_16925</name>
</gene>
<feature type="region of interest" description="Disordered" evidence="1">
    <location>
        <begin position="1"/>
        <end position="24"/>
    </location>
</feature>
<organism evidence="2 3">
    <name type="scientific">Rhodococcoides corynebacterioides</name>
    <dbReference type="NCBI Taxonomy" id="53972"/>
    <lineage>
        <taxon>Bacteria</taxon>
        <taxon>Bacillati</taxon>
        <taxon>Actinomycetota</taxon>
        <taxon>Actinomycetes</taxon>
        <taxon>Mycobacteriales</taxon>
        <taxon>Nocardiaceae</taxon>
        <taxon>Rhodococcoides</taxon>
    </lineage>
</organism>
<evidence type="ECO:0000313" key="3">
    <source>
        <dbReference type="Proteomes" id="UP000825228"/>
    </source>
</evidence>
<reference evidence="2 3" key="1">
    <citation type="submission" date="2020-06" db="EMBL/GenBank/DDBJ databases">
        <title>Taxonomy, biology and ecology of Rhodococcus bacteria occurring in California pistachio and other woody hosts as revealed by genome sequence analyses.</title>
        <authorList>
            <person name="Gai Y."/>
            <person name="Riely B."/>
        </authorList>
    </citation>
    <scope>NUCLEOTIDE SEQUENCE [LARGE SCALE GENOMIC DNA]</scope>
    <source>
        <strain evidence="2 3">BP-281</strain>
    </source>
</reference>
<evidence type="ECO:0000313" key="2">
    <source>
        <dbReference type="EMBL" id="MBY6368435.1"/>
    </source>
</evidence>
<keyword evidence="3" id="KW-1185">Reference proteome</keyword>
<accession>A0ABS7P7Y9</accession>
<comment type="caution">
    <text evidence="2">The sequence shown here is derived from an EMBL/GenBank/DDBJ whole genome shotgun (WGS) entry which is preliminary data.</text>
</comment>
<proteinExistence type="predicted"/>